<reference evidence="1" key="2">
    <citation type="submission" date="2020-05" db="EMBL/GenBank/DDBJ databases">
        <authorList>
            <person name="Kim H.-S."/>
            <person name="Proctor R.H."/>
            <person name="Brown D.W."/>
        </authorList>
    </citation>
    <scope>NUCLEOTIDE SEQUENCE</scope>
    <source>
        <strain evidence="1">NRRL 45417</strain>
    </source>
</reference>
<keyword evidence="2" id="KW-1185">Reference proteome</keyword>
<evidence type="ECO:0008006" key="3">
    <source>
        <dbReference type="Google" id="ProtNLM"/>
    </source>
</evidence>
<evidence type="ECO:0000313" key="2">
    <source>
        <dbReference type="Proteomes" id="UP000604273"/>
    </source>
</evidence>
<dbReference type="Proteomes" id="UP000604273">
    <property type="component" value="Unassembled WGS sequence"/>
</dbReference>
<reference evidence="1" key="1">
    <citation type="journal article" date="2020" name="BMC Genomics">
        <title>Correction to: Identification and distribution of gene clusters required for synthesis of sphingolipid metabolism inhibitors in diverse species of the filamentous fungus Fusarium.</title>
        <authorList>
            <person name="Kim H.S."/>
            <person name="Lohmar J.M."/>
            <person name="Busman M."/>
            <person name="Brown D.W."/>
            <person name="Naumann T.A."/>
            <person name="Divon H.H."/>
            <person name="Lysoe E."/>
            <person name="Uhlig S."/>
            <person name="Proctor R.H."/>
        </authorList>
    </citation>
    <scope>NUCLEOTIDE SEQUENCE</scope>
    <source>
        <strain evidence="1">NRRL 45417</strain>
    </source>
</reference>
<dbReference type="EMBL" id="JABFAI010000335">
    <property type="protein sequence ID" value="KAF4946130.1"/>
    <property type="molecule type" value="Genomic_DNA"/>
</dbReference>
<dbReference type="OrthoDB" id="1577640at2759"/>
<name>A0A8H4WQH7_9HYPO</name>
<accession>A0A8H4WQH7</accession>
<protein>
    <recommendedName>
        <fullName evidence="3">Fungal N-terminal domain-containing protein</fullName>
    </recommendedName>
</protein>
<comment type="caution">
    <text evidence="1">The sequence shown here is derived from an EMBL/GenBank/DDBJ whole genome shotgun (WGS) entry which is preliminary data.</text>
</comment>
<organism evidence="1 2">
    <name type="scientific">Fusarium gaditjirri</name>
    <dbReference type="NCBI Taxonomy" id="282569"/>
    <lineage>
        <taxon>Eukaryota</taxon>
        <taxon>Fungi</taxon>
        <taxon>Dikarya</taxon>
        <taxon>Ascomycota</taxon>
        <taxon>Pezizomycotina</taxon>
        <taxon>Sordariomycetes</taxon>
        <taxon>Hypocreomycetidae</taxon>
        <taxon>Hypocreales</taxon>
        <taxon>Nectriaceae</taxon>
        <taxon>Fusarium</taxon>
        <taxon>Fusarium nisikadoi species complex</taxon>
    </lineage>
</organism>
<proteinExistence type="predicted"/>
<dbReference type="AlphaFoldDB" id="A0A8H4WQH7"/>
<sequence>MGDPFSTSVGIAGLISLGLTLGNGLHTYFSAIKDRHSDIEIAQQSLSLLRFNICILQSNQSRLGRRHGLAADGLALGVINCETQLRSLEILLNELTTPEGSTALKQTLRKQKMIARYPCDQKKLVQLQDQLSKANATLNNFLSTLILESVLDISNDMEALKILSEARGTSTQTIPKVIAPQLHIIAPEEECGTLAIVSHSAPIREQLPTISNDSTSLQQTGLNNQEIELVSKSSARIFKQFIKAHTQPHYLRNTEFETRFCANSATSLRAAPPSNFSFVAALTRPLALSLKCFMTTTYSMAWNIWLKA</sequence>
<evidence type="ECO:0000313" key="1">
    <source>
        <dbReference type="EMBL" id="KAF4946130.1"/>
    </source>
</evidence>
<gene>
    <name evidence="1" type="ORF">FGADI_11408</name>
</gene>